<gene>
    <name evidence="10" type="ORF">M407DRAFT_71063</name>
</gene>
<evidence type="ECO:0000256" key="4">
    <source>
        <dbReference type="ARBA" id="ARBA00022692"/>
    </source>
</evidence>
<evidence type="ECO:0000256" key="6">
    <source>
        <dbReference type="ARBA" id="ARBA00022927"/>
    </source>
</evidence>
<organism evidence="10 11">
    <name type="scientific">Tulasnella calospora MUT 4182</name>
    <dbReference type="NCBI Taxonomy" id="1051891"/>
    <lineage>
        <taxon>Eukaryota</taxon>
        <taxon>Fungi</taxon>
        <taxon>Dikarya</taxon>
        <taxon>Basidiomycota</taxon>
        <taxon>Agaricomycotina</taxon>
        <taxon>Agaricomycetes</taxon>
        <taxon>Cantharellales</taxon>
        <taxon>Tulasnellaceae</taxon>
        <taxon>Tulasnella</taxon>
    </lineage>
</organism>
<evidence type="ECO:0000256" key="5">
    <source>
        <dbReference type="ARBA" id="ARBA00022856"/>
    </source>
</evidence>
<feature type="transmembrane region" description="Helical" evidence="9">
    <location>
        <begin position="578"/>
        <end position="598"/>
    </location>
</feature>
<feature type="transmembrane region" description="Helical" evidence="9">
    <location>
        <begin position="655"/>
        <end position="676"/>
    </location>
</feature>
<evidence type="ECO:0000256" key="9">
    <source>
        <dbReference type="SAM" id="Phobius"/>
    </source>
</evidence>
<evidence type="ECO:0000256" key="2">
    <source>
        <dbReference type="ARBA" id="ARBA00008807"/>
    </source>
</evidence>
<dbReference type="EMBL" id="KN822987">
    <property type="protein sequence ID" value="KIO29033.1"/>
    <property type="molecule type" value="Genomic_DNA"/>
</dbReference>
<dbReference type="NCBIfam" id="TIGR00728">
    <property type="entry name" value="OPT_sfam"/>
    <property type="match status" value="1"/>
</dbReference>
<dbReference type="InterPro" id="IPR004813">
    <property type="entry name" value="OPT"/>
</dbReference>
<dbReference type="AlphaFoldDB" id="A0A0C3L5F6"/>
<feature type="transmembrane region" description="Helical" evidence="9">
    <location>
        <begin position="477"/>
        <end position="497"/>
    </location>
</feature>
<feature type="transmembrane region" description="Helical" evidence="9">
    <location>
        <begin position="197"/>
        <end position="222"/>
    </location>
</feature>
<dbReference type="NCBIfam" id="TIGR00727">
    <property type="entry name" value="ISP4_OPT"/>
    <property type="match status" value="1"/>
</dbReference>
<comment type="similarity">
    <text evidence="2">Belongs to the oligopeptide OPT transporter family.</text>
</comment>
<dbReference type="GO" id="GO:0015031">
    <property type="term" value="P:protein transport"/>
    <property type="evidence" value="ECO:0007669"/>
    <property type="project" value="UniProtKB-KW"/>
</dbReference>
<evidence type="ECO:0008006" key="12">
    <source>
        <dbReference type="Google" id="ProtNLM"/>
    </source>
</evidence>
<evidence type="ECO:0000256" key="8">
    <source>
        <dbReference type="ARBA" id="ARBA00023136"/>
    </source>
</evidence>
<feature type="transmembrane region" description="Helical" evidence="9">
    <location>
        <begin position="619"/>
        <end position="643"/>
    </location>
</feature>
<evidence type="ECO:0000313" key="11">
    <source>
        <dbReference type="Proteomes" id="UP000054248"/>
    </source>
</evidence>
<feature type="transmembrane region" description="Helical" evidence="9">
    <location>
        <begin position="339"/>
        <end position="365"/>
    </location>
</feature>
<sequence length="702" mass="79657">MDDEEDSPYAEVRASVSNVDDPDMPCLTWRMWAIGLVLSVLLSGGAMYFTLRYPSPSLTYTVLIVCIYLLGKALELLPIRSWNIGPFVFELNPGPFNIKEHTAAFILSAMSGPSLSMAFLVASEKKFNVKPSLCFQILLPLACQLAGFSLGGTFRHLLVRPASLIWPGNLSTCAMMNMFHAAYDDAHSHRGLARPPFFAYAALGAAVYSFIPGYLFTGLSYFSFLCWIWPNNRVVNQLFGTVTGLGMTGLTFDWSQITSLGNPLTTPWWAMAHIFAGFVTFYWVILPLLYYLDVWKTGHLPIMGYFAYDRFARPYDIDRVIDRNIMRLNATAYEEYSQLYLPVSFSVTYMLAFISPALLVTHVALNYGPNLQRWFFDDKSEEPDDIHAKLMQRYPDTPTWWYLVLFAFSFSLLPIALKIEHDMDTPVWMALSALVIVIIFFLPMAYLYATAGCIVAINVIPEATLGILLPGRALPNMMFKTTVMDICILGLACLGWLKLGHYMKIPPRINFCVQIVGILVSTFTQLVIKNKLFAAVKDICQPEQKNQLTCAPMESGYTASVVWGMIGPARLYGRRGLYFPQVFGLLIGALLPIPFWWWSKRRPKSPLRHVHLPTFFYSYVGMPPATGINQASFFLVGFIFQYVLRRRRFQWWSRYNYVLAGALDIGTIFGLLLLFFSVQLPRQGKAQLNWWGNTVWQKSTLC</sequence>
<dbReference type="GO" id="GO:0016020">
    <property type="term" value="C:membrane"/>
    <property type="evidence" value="ECO:0007669"/>
    <property type="project" value="UniProtKB-SubCell"/>
</dbReference>
<name>A0A0C3L5F6_9AGAM</name>
<feature type="transmembrane region" description="Helical" evidence="9">
    <location>
        <begin position="234"/>
        <end position="252"/>
    </location>
</feature>
<keyword evidence="11" id="KW-1185">Reference proteome</keyword>
<feature type="transmembrane region" description="Helical" evidence="9">
    <location>
        <begin position="272"/>
        <end position="292"/>
    </location>
</feature>
<keyword evidence="8 9" id="KW-0472">Membrane</keyword>
<keyword evidence="5" id="KW-0571">Peptide transport</keyword>
<feature type="transmembrane region" description="Helical" evidence="9">
    <location>
        <begin position="58"/>
        <end position="82"/>
    </location>
</feature>
<dbReference type="PANTHER" id="PTHR22601">
    <property type="entry name" value="ISP4 LIKE PROTEIN"/>
    <property type="match status" value="1"/>
</dbReference>
<dbReference type="HOGENOM" id="CLU_004965_1_1_1"/>
<accession>A0A0C3L5F6</accession>
<feature type="transmembrane region" description="Helical" evidence="9">
    <location>
        <begin position="429"/>
        <end position="457"/>
    </location>
</feature>
<keyword evidence="3" id="KW-0813">Transport</keyword>
<reference evidence="11" key="2">
    <citation type="submission" date="2015-01" db="EMBL/GenBank/DDBJ databases">
        <title>Evolutionary Origins and Diversification of the Mycorrhizal Mutualists.</title>
        <authorList>
            <consortium name="DOE Joint Genome Institute"/>
            <consortium name="Mycorrhizal Genomics Consortium"/>
            <person name="Kohler A."/>
            <person name="Kuo A."/>
            <person name="Nagy L.G."/>
            <person name="Floudas D."/>
            <person name="Copeland A."/>
            <person name="Barry K.W."/>
            <person name="Cichocki N."/>
            <person name="Veneault-Fourrey C."/>
            <person name="LaButti K."/>
            <person name="Lindquist E.A."/>
            <person name="Lipzen A."/>
            <person name="Lundell T."/>
            <person name="Morin E."/>
            <person name="Murat C."/>
            <person name="Riley R."/>
            <person name="Ohm R."/>
            <person name="Sun H."/>
            <person name="Tunlid A."/>
            <person name="Henrissat B."/>
            <person name="Grigoriev I.V."/>
            <person name="Hibbett D.S."/>
            <person name="Martin F."/>
        </authorList>
    </citation>
    <scope>NUCLEOTIDE SEQUENCE [LARGE SCALE GENOMIC DNA]</scope>
    <source>
        <strain evidence="11">MUT 4182</strain>
    </source>
</reference>
<reference evidence="10 11" key="1">
    <citation type="submission" date="2014-04" db="EMBL/GenBank/DDBJ databases">
        <authorList>
            <consortium name="DOE Joint Genome Institute"/>
            <person name="Kuo A."/>
            <person name="Girlanda M."/>
            <person name="Perotto S."/>
            <person name="Kohler A."/>
            <person name="Nagy L.G."/>
            <person name="Floudas D."/>
            <person name="Copeland A."/>
            <person name="Barry K.W."/>
            <person name="Cichocki N."/>
            <person name="Veneault-Fourrey C."/>
            <person name="LaButti K."/>
            <person name="Lindquist E.A."/>
            <person name="Lipzen A."/>
            <person name="Lundell T."/>
            <person name="Morin E."/>
            <person name="Murat C."/>
            <person name="Sun H."/>
            <person name="Tunlid A."/>
            <person name="Henrissat B."/>
            <person name="Grigoriev I.V."/>
            <person name="Hibbett D.S."/>
            <person name="Martin F."/>
            <person name="Nordberg H.P."/>
            <person name="Cantor M.N."/>
            <person name="Hua S.X."/>
        </authorList>
    </citation>
    <scope>NUCLEOTIDE SEQUENCE [LARGE SCALE GENOMIC DNA]</scope>
    <source>
        <strain evidence="10 11">MUT 4182</strain>
    </source>
</reference>
<feature type="transmembrane region" description="Helical" evidence="9">
    <location>
        <begin position="31"/>
        <end position="51"/>
    </location>
</feature>
<evidence type="ECO:0000256" key="1">
    <source>
        <dbReference type="ARBA" id="ARBA00004141"/>
    </source>
</evidence>
<dbReference type="Pfam" id="PF03169">
    <property type="entry name" value="OPT"/>
    <property type="match status" value="1"/>
</dbReference>
<feature type="transmembrane region" description="Helical" evidence="9">
    <location>
        <begin position="133"/>
        <end position="154"/>
    </location>
</feature>
<feature type="transmembrane region" description="Helical" evidence="9">
    <location>
        <begin position="399"/>
        <end position="417"/>
    </location>
</feature>
<protein>
    <recommendedName>
        <fullName evidence="12">OPT superfamily oligopeptide transporter</fullName>
    </recommendedName>
</protein>
<comment type="subcellular location">
    <subcellularLocation>
        <location evidence="1">Membrane</location>
        <topology evidence="1">Multi-pass membrane protein</topology>
    </subcellularLocation>
</comment>
<dbReference type="GO" id="GO:0035673">
    <property type="term" value="F:oligopeptide transmembrane transporter activity"/>
    <property type="evidence" value="ECO:0007669"/>
    <property type="project" value="InterPro"/>
</dbReference>
<evidence type="ECO:0000256" key="3">
    <source>
        <dbReference type="ARBA" id="ARBA00022448"/>
    </source>
</evidence>
<proteinExistence type="inferred from homology"/>
<feature type="transmembrane region" description="Helical" evidence="9">
    <location>
        <begin position="102"/>
        <end position="121"/>
    </location>
</feature>
<dbReference type="Proteomes" id="UP000054248">
    <property type="component" value="Unassembled WGS sequence"/>
</dbReference>
<dbReference type="OrthoDB" id="9986677at2759"/>
<keyword evidence="4 9" id="KW-0812">Transmembrane</keyword>
<keyword evidence="6" id="KW-0653">Protein transport</keyword>
<keyword evidence="7 9" id="KW-1133">Transmembrane helix</keyword>
<evidence type="ECO:0000256" key="7">
    <source>
        <dbReference type="ARBA" id="ARBA00022989"/>
    </source>
</evidence>
<dbReference type="InterPro" id="IPR004648">
    <property type="entry name" value="Oligpept_transpt"/>
</dbReference>
<evidence type="ECO:0000313" key="10">
    <source>
        <dbReference type="EMBL" id="KIO29033.1"/>
    </source>
</evidence>